<reference evidence="1" key="1">
    <citation type="submission" date="2021-02" db="EMBL/GenBank/DDBJ databases">
        <authorList>
            <person name="Nowell W R."/>
        </authorList>
    </citation>
    <scope>NUCLEOTIDE SEQUENCE</scope>
</reference>
<sequence length="209" mass="24036">MIVFTHPGQLDKMETAVFDSVFDSPIASFTSAEDKLTIVSFTECLCYPAAYLQDCIVIAYNENNTLQQFIQKEHLPSFLELELVKQNILQFGVHDTLNNFLEHSDPLFRLGLLVSPILKSQALSILEQRTILTQFPHGPNSNEIITEKISKNMALKSIYIAKLYILIRNDEKYPEVGHLQLTIYEFAYICINLEKLRKVYDNNWICSVL</sequence>
<proteinExistence type="predicted"/>
<comment type="caution">
    <text evidence="1">The sequence shown here is derived from an EMBL/GenBank/DDBJ whole genome shotgun (WGS) entry which is preliminary data.</text>
</comment>
<evidence type="ECO:0000313" key="2">
    <source>
        <dbReference type="EMBL" id="CAF4194708.1"/>
    </source>
</evidence>
<accession>A0A815GAD0</accession>
<name>A0A815GAD0_9BILA</name>
<protein>
    <submittedName>
        <fullName evidence="1">Uncharacterized protein</fullName>
    </submittedName>
</protein>
<organism evidence="1 3">
    <name type="scientific">Didymodactylos carnosus</name>
    <dbReference type="NCBI Taxonomy" id="1234261"/>
    <lineage>
        <taxon>Eukaryota</taxon>
        <taxon>Metazoa</taxon>
        <taxon>Spiralia</taxon>
        <taxon>Gnathifera</taxon>
        <taxon>Rotifera</taxon>
        <taxon>Eurotatoria</taxon>
        <taxon>Bdelloidea</taxon>
        <taxon>Philodinida</taxon>
        <taxon>Philodinidae</taxon>
        <taxon>Didymodactylos</taxon>
    </lineage>
</organism>
<dbReference type="Proteomes" id="UP000681722">
    <property type="component" value="Unassembled WGS sequence"/>
</dbReference>
<dbReference type="AlphaFoldDB" id="A0A815GAD0"/>
<evidence type="ECO:0000313" key="1">
    <source>
        <dbReference type="EMBL" id="CAF1336872.1"/>
    </source>
</evidence>
<evidence type="ECO:0000313" key="3">
    <source>
        <dbReference type="Proteomes" id="UP000663829"/>
    </source>
</evidence>
<keyword evidence="3" id="KW-1185">Reference proteome</keyword>
<dbReference type="Proteomes" id="UP000663829">
    <property type="component" value="Unassembled WGS sequence"/>
</dbReference>
<dbReference type="EMBL" id="CAJNOQ010014200">
    <property type="protein sequence ID" value="CAF1336872.1"/>
    <property type="molecule type" value="Genomic_DNA"/>
</dbReference>
<gene>
    <name evidence="1" type="ORF">GPM918_LOCUS30233</name>
    <name evidence="2" type="ORF">SRO942_LOCUS30839</name>
</gene>
<dbReference type="EMBL" id="CAJOBC010056475">
    <property type="protein sequence ID" value="CAF4194708.1"/>
    <property type="molecule type" value="Genomic_DNA"/>
</dbReference>